<dbReference type="PROSITE" id="PS00615">
    <property type="entry name" value="C_TYPE_LECTIN_1"/>
    <property type="match status" value="1"/>
</dbReference>
<dbReference type="PANTHER" id="PTHR22801:SF63">
    <property type="entry name" value="C-TYPE LECTIN DOMAIN-CONTAINING PROTEIN"/>
    <property type="match status" value="1"/>
</dbReference>
<dbReference type="Proteomes" id="UP000001554">
    <property type="component" value="Chromosome 18"/>
</dbReference>
<evidence type="ECO:0000256" key="1">
    <source>
        <dbReference type="ARBA" id="ARBA00023157"/>
    </source>
</evidence>
<dbReference type="InterPro" id="IPR018378">
    <property type="entry name" value="C-type_lectin_CS"/>
</dbReference>
<organism evidence="3 4">
    <name type="scientific">Branchiostoma floridae</name>
    <name type="common">Florida lancelet</name>
    <name type="synonym">Amphioxus</name>
    <dbReference type="NCBI Taxonomy" id="7739"/>
    <lineage>
        <taxon>Eukaryota</taxon>
        <taxon>Metazoa</taxon>
        <taxon>Chordata</taxon>
        <taxon>Cephalochordata</taxon>
        <taxon>Leptocardii</taxon>
        <taxon>Amphioxiformes</taxon>
        <taxon>Branchiostomatidae</taxon>
        <taxon>Branchiostoma</taxon>
    </lineage>
</organism>
<dbReference type="InterPro" id="IPR050801">
    <property type="entry name" value="Ca-Dep_Lectins_ImmuneDev"/>
</dbReference>
<evidence type="ECO:0000313" key="4">
    <source>
        <dbReference type="RefSeq" id="XP_035660631.1"/>
    </source>
</evidence>
<dbReference type="PANTHER" id="PTHR22801">
    <property type="entry name" value="LITHOSTATHINE"/>
    <property type="match status" value="1"/>
</dbReference>
<dbReference type="InterPro" id="IPR016187">
    <property type="entry name" value="CTDL_fold"/>
</dbReference>
<reference evidence="3" key="1">
    <citation type="journal article" date="2020" name="Nat. Ecol. Evol.">
        <title>Deeply conserved synteny resolves early events in vertebrate evolution.</title>
        <authorList>
            <person name="Simakov O."/>
            <person name="Marletaz F."/>
            <person name="Yue J.X."/>
            <person name="O'Connell B."/>
            <person name="Jenkins J."/>
            <person name="Brandt A."/>
            <person name="Calef R."/>
            <person name="Tung C.H."/>
            <person name="Huang T.K."/>
            <person name="Schmutz J."/>
            <person name="Satoh N."/>
            <person name="Yu J.K."/>
            <person name="Putnam N.H."/>
            <person name="Green R.E."/>
            <person name="Rokhsar D.S."/>
        </authorList>
    </citation>
    <scope>NUCLEOTIDE SEQUENCE [LARGE SCALE GENOMIC DNA]</scope>
    <source>
        <strain evidence="3">S238N-H82</strain>
    </source>
</reference>
<dbReference type="InterPro" id="IPR001304">
    <property type="entry name" value="C-type_lectin-like"/>
</dbReference>
<dbReference type="CDD" id="cd00037">
    <property type="entry name" value="CLECT"/>
    <property type="match status" value="1"/>
</dbReference>
<dbReference type="GeneID" id="118405301"/>
<dbReference type="AlphaFoldDB" id="A0A9J7HJK8"/>
<dbReference type="PROSITE" id="PS50041">
    <property type="entry name" value="C_TYPE_LECTIN_2"/>
    <property type="match status" value="1"/>
</dbReference>
<reference evidence="4" key="2">
    <citation type="submission" date="2025-08" db="UniProtKB">
        <authorList>
            <consortium name="RefSeq"/>
        </authorList>
    </citation>
    <scope>IDENTIFICATION</scope>
    <source>
        <strain evidence="4">S238N-H82</strain>
        <tissue evidence="4">Testes</tissue>
    </source>
</reference>
<keyword evidence="3" id="KW-1185">Reference proteome</keyword>
<name>A0A9J7HJK8_BRAFL</name>
<proteinExistence type="predicted"/>
<evidence type="ECO:0000313" key="3">
    <source>
        <dbReference type="Proteomes" id="UP000001554"/>
    </source>
</evidence>
<feature type="domain" description="C-type lectin" evidence="2">
    <location>
        <begin position="162"/>
        <end position="291"/>
    </location>
</feature>
<dbReference type="Gene3D" id="3.10.100.10">
    <property type="entry name" value="Mannose-Binding Protein A, subunit A"/>
    <property type="match status" value="1"/>
</dbReference>
<dbReference type="InterPro" id="IPR016186">
    <property type="entry name" value="C-type_lectin-like/link_sf"/>
</dbReference>
<evidence type="ECO:0000259" key="2">
    <source>
        <dbReference type="PROSITE" id="PS50041"/>
    </source>
</evidence>
<gene>
    <name evidence="4" type="primary">LOC118405301</name>
</gene>
<keyword evidence="1" id="KW-1015">Disulfide bond</keyword>
<dbReference type="RefSeq" id="XP_035660631.1">
    <property type="nucleotide sequence ID" value="XM_035804738.1"/>
</dbReference>
<protein>
    <submittedName>
        <fullName evidence="4">C-type lectin domain family 10 member A-like isoform X2</fullName>
    </submittedName>
</protein>
<dbReference type="SMART" id="SM00034">
    <property type="entry name" value="CLECT"/>
    <property type="match status" value="1"/>
</dbReference>
<sequence>MEKVRRKATCTTISTLMTLTTQDSRVGTKGGMNRPIKRETLHFPITSRWTPLACEATLSTCLVRFDKIKTEVDGYDLKIASTPADMKAGITGTSGSVYEFDVATTSSPAVMKTDITGNDGTPGSDSIPTVEATQWKTENPDLSATRKVSADSFSCNDGYRAIEKTCIRLGSEELSYDEAKKTCEREGATLAMPKTKELDVALRNLVRTEGQNNIHWIGLRKKKGLKLLNKMWQWMDGVFLRNYKGWNPRRPNNHYRINGYRRLCVSYYSGLTGYPMWDDTNCGFRYRFICQAPLA</sequence>
<dbReference type="SUPFAM" id="SSF56436">
    <property type="entry name" value="C-type lectin-like"/>
    <property type="match status" value="1"/>
</dbReference>
<accession>A0A9J7HJK8</accession>
<dbReference type="Pfam" id="PF00059">
    <property type="entry name" value="Lectin_C"/>
    <property type="match status" value="1"/>
</dbReference>